<dbReference type="RefSeq" id="WP_147497163.1">
    <property type="nucleotide sequence ID" value="NZ_VOAP01000013.1"/>
</dbReference>
<organism evidence="2 3">
    <name type="scientific">Campylobacter hyointestinalis</name>
    <dbReference type="NCBI Taxonomy" id="198"/>
    <lineage>
        <taxon>Bacteria</taxon>
        <taxon>Pseudomonadati</taxon>
        <taxon>Campylobacterota</taxon>
        <taxon>Epsilonproteobacteria</taxon>
        <taxon>Campylobacterales</taxon>
        <taxon>Campylobacteraceae</taxon>
        <taxon>Campylobacter</taxon>
    </lineage>
</organism>
<evidence type="ECO:0008006" key="4">
    <source>
        <dbReference type="Google" id="ProtNLM"/>
    </source>
</evidence>
<name>A0A562XEH5_CAMHY</name>
<dbReference type="AlphaFoldDB" id="A0A562XEH5"/>
<sequence length="155" mass="17083">MKNFLFLSFLVVSLASFSFAADLLASLTNGKISDNSPGVKVLSLEEAKQVKGGYIRGIQTRSGHGVGEFIALLSETYNGKNLWLVGKKYGQTLKSGFSIYLAYYDGLRVPLVDNGRGLEIGLKSIPYNRDAYNILSHYNDTAKIILNNVNPQFPR</sequence>
<dbReference type="EMBL" id="VOAP01000013">
    <property type="protein sequence ID" value="TWO20509.1"/>
    <property type="molecule type" value="Genomic_DNA"/>
</dbReference>
<comment type="caution">
    <text evidence="2">The sequence shown here is derived from an EMBL/GenBank/DDBJ whole genome shotgun (WGS) entry which is preliminary data.</text>
</comment>
<accession>A0A562XEH5</accession>
<evidence type="ECO:0000256" key="1">
    <source>
        <dbReference type="SAM" id="SignalP"/>
    </source>
</evidence>
<protein>
    <recommendedName>
        <fullName evidence="4">Bacteriocin-type signal sequence domain-containing protein</fullName>
    </recommendedName>
</protein>
<evidence type="ECO:0000313" key="3">
    <source>
        <dbReference type="Proteomes" id="UP000321812"/>
    </source>
</evidence>
<dbReference type="Proteomes" id="UP000321812">
    <property type="component" value="Unassembled WGS sequence"/>
</dbReference>
<keyword evidence="1" id="KW-0732">Signal</keyword>
<evidence type="ECO:0000313" key="2">
    <source>
        <dbReference type="EMBL" id="TWO20509.1"/>
    </source>
</evidence>
<reference evidence="2 3" key="1">
    <citation type="submission" date="2019-07" db="EMBL/GenBank/DDBJ databases">
        <title>Rapid identification of Enteric Bacteria from Whole Genome Sequences (WGS) using Average Nucleotide Identity (ANI).</title>
        <authorList>
            <person name="Lane C."/>
        </authorList>
    </citation>
    <scope>NUCLEOTIDE SEQUENCE [LARGE SCALE GENOMIC DNA]</scope>
    <source>
        <strain evidence="2 3">D2411</strain>
    </source>
</reference>
<feature type="signal peptide" evidence="1">
    <location>
        <begin position="1"/>
        <end position="20"/>
    </location>
</feature>
<feature type="chain" id="PRO_5022247386" description="Bacteriocin-type signal sequence domain-containing protein" evidence="1">
    <location>
        <begin position="21"/>
        <end position="155"/>
    </location>
</feature>
<gene>
    <name evidence="2" type="ORF">YZ82_04045</name>
</gene>
<proteinExistence type="predicted"/>